<evidence type="ECO:0000313" key="4">
    <source>
        <dbReference type="Proteomes" id="UP000093336"/>
    </source>
</evidence>
<keyword evidence="1" id="KW-0175">Coiled coil</keyword>
<evidence type="ECO:0000313" key="3">
    <source>
        <dbReference type="EMBL" id="OCH98288.1"/>
    </source>
</evidence>
<feature type="transmembrane region" description="Helical" evidence="2">
    <location>
        <begin position="493"/>
        <end position="515"/>
    </location>
</feature>
<name>A0ABX2XUI5_9GAMM</name>
<evidence type="ECO:0000256" key="2">
    <source>
        <dbReference type="SAM" id="Phobius"/>
    </source>
</evidence>
<feature type="transmembrane region" description="Helical" evidence="2">
    <location>
        <begin position="234"/>
        <end position="258"/>
    </location>
</feature>
<feature type="transmembrane region" description="Helical" evidence="2">
    <location>
        <begin position="47"/>
        <end position="69"/>
    </location>
</feature>
<feature type="transmembrane region" description="Helical" evidence="2">
    <location>
        <begin position="163"/>
        <end position="182"/>
    </location>
</feature>
<proteinExistence type="predicted"/>
<gene>
    <name evidence="3" type="ORF">A8135_12070</name>
</gene>
<dbReference type="Proteomes" id="UP000093336">
    <property type="component" value="Unassembled WGS sequence"/>
</dbReference>
<comment type="caution">
    <text evidence="3">The sequence shown here is derived from an EMBL/GenBank/DDBJ whole genome shotgun (WGS) entry which is preliminary data.</text>
</comment>
<feature type="transmembrane region" description="Helical" evidence="2">
    <location>
        <begin position="264"/>
        <end position="284"/>
    </location>
</feature>
<protein>
    <recommendedName>
        <fullName evidence="5">Transmembrane protein</fullName>
    </recommendedName>
</protein>
<feature type="transmembrane region" description="Helical" evidence="2">
    <location>
        <begin position="385"/>
        <end position="404"/>
    </location>
</feature>
<organism evidence="3 4">
    <name type="scientific">Legionella jamestowniensis</name>
    <dbReference type="NCBI Taxonomy" id="455"/>
    <lineage>
        <taxon>Bacteria</taxon>
        <taxon>Pseudomonadati</taxon>
        <taxon>Pseudomonadota</taxon>
        <taxon>Gammaproteobacteria</taxon>
        <taxon>Legionellales</taxon>
        <taxon>Legionellaceae</taxon>
        <taxon>Legionella</taxon>
    </lineage>
</organism>
<evidence type="ECO:0000256" key="1">
    <source>
        <dbReference type="SAM" id="Coils"/>
    </source>
</evidence>
<reference evidence="3 4" key="1">
    <citation type="submission" date="2016-05" db="EMBL/GenBank/DDBJ databases">
        <authorList>
            <person name="Prochazka B."/>
            <person name="Indra A."/>
            <person name="Hasenberger P."/>
            <person name="Blaschitz M."/>
            <person name="Wagner L."/>
            <person name="Wewalka G."/>
            <person name="Sorschag S."/>
            <person name="Schmid D."/>
            <person name="Ruppitsch W."/>
        </authorList>
    </citation>
    <scope>NUCLEOTIDE SEQUENCE [LARGE SCALE GENOMIC DNA]</scope>
    <source>
        <strain evidence="3 4">974010_12</strain>
    </source>
</reference>
<keyword evidence="2" id="KW-0812">Transmembrane</keyword>
<sequence>MKKRKKAARSYRSLTPAKRRLSLSASSREPLSVRHLKFAKKIHQTGYIYALHGLLDGGVAAYGGMKFFFDMLSTTQSSNALIHDWLQTPEGISFALTEAMVFAGLSLIANISEENTTNAFKQATAAFWPYCRSSVSELKKASRAVSNTLKIASFFKDQSFNHVLMPFGFAMGAVCVVNRVWFRRMQNRRELVKNQLHTLEKEITALTESECEDRNTLQNYYQNIPVQSPTDQKLAYLSAAYTGLIEAVAFHIGILTFVSLTSPAFIPLVTCCMAFAILSIATRIHEEYEHQRRLEVSSLIITLRLKQKELTSLTMLSKIQQVDEFQFEILYQDILKYSNKLKAKGITTFDKTLKGTRQGLTVYAFINKIIFGVTVFFSVVPVALAISSVAIGIFLLLCTTIKAAKQQTKPLKTQLDKQLIVDKNIPALMSFFVDDLIETYHPVDKAKSFWRSWFDVAWAFFSGLDKGRKNTGYFLMVSFAERSLHEDYLQSPIMINLSIALGVISSLIFSLRTYAVSFGATSEKKLTETTSSFCPPLLEQVNGDKEGRHNYSFA</sequence>
<dbReference type="EMBL" id="LYOZ01000016">
    <property type="protein sequence ID" value="OCH98288.1"/>
    <property type="molecule type" value="Genomic_DNA"/>
</dbReference>
<evidence type="ECO:0008006" key="5">
    <source>
        <dbReference type="Google" id="ProtNLM"/>
    </source>
</evidence>
<accession>A0ABX2XUI5</accession>
<keyword evidence="4" id="KW-1185">Reference proteome</keyword>
<keyword evidence="2" id="KW-0472">Membrane</keyword>
<keyword evidence="2" id="KW-1133">Transmembrane helix</keyword>
<dbReference type="RefSeq" id="WP_065620688.1">
    <property type="nucleotide sequence ID" value="NZ_LYOZ01000016.1"/>
</dbReference>
<feature type="coiled-coil region" evidence="1">
    <location>
        <begin position="182"/>
        <end position="209"/>
    </location>
</feature>